<gene>
    <name evidence="2" type="ORF">FIBSPDRAFT_965801</name>
</gene>
<feature type="signal peptide" evidence="1">
    <location>
        <begin position="1"/>
        <end position="21"/>
    </location>
</feature>
<accession>A0A167XIJ5</accession>
<protein>
    <submittedName>
        <fullName evidence="2">Uncharacterized protein</fullName>
    </submittedName>
</protein>
<name>A0A167XIJ5_9AGAM</name>
<evidence type="ECO:0000256" key="1">
    <source>
        <dbReference type="SAM" id="SignalP"/>
    </source>
</evidence>
<organism evidence="2 3">
    <name type="scientific">Athelia psychrophila</name>
    <dbReference type="NCBI Taxonomy" id="1759441"/>
    <lineage>
        <taxon>Eukaryota</taxon>
        <taxon>Fungi</taxon>
        <taxon>Dikarya</taxon>
        <taxon>Basidiomycota</taxon>
        <taxon>Agaricomycotina</taxon>
        <taxon>Agaricomycetes</taxon>
        <taxon>Agaricomycetidae</taxon>
        <taxon>Atheliales</taxon>
        <taxon>Atheliaceae</taxon>
        <taxon>Athelia</taxon>
    </lineage>
</organism>
<dbReference type="AlphaFoldDB" id="A0A167XIJ5"/>
<dbReference type="Proteomes" id="UP000076532">
    <property type="component" value="Unassembled WGS sequence"/>
</dbReference>
<keyword evidence="1" id="KW-0732">Signal</keyword>
<feature type="chain" id="PRO_5007894395" evidence="1">
    <location>
        <begin position="22"/>
        <end position="78"/>
    </location>
</feature>
<keyword evidence="3" id="KW-1185">Reference proteome</keyword>
<reference evidence="2 3" key="1">
    <citation type="journal article" date="2016" name="Mol. Biol. Evol.">
        <title>Comparative Genomics of Early-Diverging Mushroom-Forming Fungi Provides Insights into the Origins of Lignocellulose Decay Capabilities.</title>
        <authorList>
            <person name="Nagy L.G."/>
            <person name="Riley R."/>
            <person name="Tritt A."/>
            <person name="Adam C."/>
            <person name="Daum C."/>
            <person name="Floudas D."/>
            <person name="Sun H."/>
            <person name="Yadav J.S."/>
            <person name="Pangilinan J."/>
            <person name="Larsson K.H."/>
            <person name="Matsuura K."/>
            <person name="Barry K."/>
            <person name="Labutti K."/>
            <person name="Kuo R."/>
            <person name="Ohm R.A."/>
            <person name="Bhattacharya S.S."/>
            <person name="Shirouzu T."/>
            <person name="Yoshinaga Y."/>
            <person name="Martin F.M."/>
            <person name="Grigoriev I.V."/>
            <person name="Hibbett D.S."/>
        </authorList>
    </citation>
    <scope>NUCLEOTIDE SEQUENCE [LARGE SCALE GENOMIC DNA]</scope>
    <source>
        <strain evidence="2 3">CBS 109695</strain>
    </source>
</reference>
<proteinExistence type="predicted"/>
<evidence type="ECO:0000313" key="2">
    <source>
        <dbReference type="EMBL" id="KZP07254.1"/>
    </source>
</evidence>
<dbReference type="EMBL" id="KV417757">
    <property type="protein sequence ID" value="KZP07254.1"/>
    <property type="molecule type" value="Genomic_DNA"/>
</dbReference>
<evidence type="ECO:0000313" key="3">
    <source>
        <dbReference type="Proteomes" id="UP000076532"/>
    </source>
</evidence>
<sequence length="78" mass="8083">MLFSIASIIALSCLAVQRVNAESVSTIPAPPPDTAGAVWTATSIFNTIIDASPYLIQATTTVVWTESATPTTTPTNSS</sequence>